<dbReference type="SUPFAM" id="SSF48097">
    <property type="entry name" value="Regulator of G-protein signaling, RGS"/>
    <property type="match status" value="1"/>
</dbReference>
<dbReference type="EMBL" id="JBDODL010000457">
    <property type="protein sequence ID" value="MES1919951.1"/>
    <property type="molecule type" value="Genomic_DNA"/>
</dbReference>
<evidence type="ECO:0000313" key="2">
    <source>
        <dbReference type="EMBL" id="MES1919951.1"/>
    </source>
</evidence>
<dbReference type="PANTHER" id="PTHR10845">
    <property type="entry name" value="REGULATOR OF G PROTEIN SIGNALING"/>
    <property type="match status" value="1"/>
</dbReference>
<reference evidence="2 3" key="1">
    <citation type="journal article" date="2024" name="BMC Biol.">
        <title>Comparative genomics of Ascetosporea gives new insight into the evolutionary basis for animal parasitism in Rhizaria.</title>
        <authorList>
            <person name="Hiltunen Thoren M."/>
            <person name="Onut-Brannstrom I."/>
            <person name="Alfjorden A."/>
            <person name="Peckova H."/>
            <person name="Swords F."/>
            <person name="Hooper C."/>
            <person name="Holzer A.S."/>
            <person name="Bass D."/>
            <person name="Burki F."/>
        </authorList>
    </citation>
    <scope>NUCLEOTIDE SEQUENCE [LARGE SCALE GENOMIC DNA]</scope>
    <source>
        <strain evidence="2">20-A016</strain>
    </source>
</reference>
<dbReference type="Pfam" id="PF00615">
    <property type="entry name" value="RGS"/>
    <property type="match status" value="1"/>
</dbReference>
<gene>
    <name evidence="2" type="ORF">MHBO_001693</name>
</gene>
<dbReference type="InterPro" id="IPR044926">
    <property type="entry name" value="RGS_subdomain_2"/>
</dbReference>
<comment type="caution">
    <text evidence="2">The sequence shown here is derived from an EMBL/GenBank/DDBJ whole genome shotgun (WGS) entry which is preliminary data.</text>
</comment>
<evidence type="ECO:0000259" key="1">
    <source>
        <dbReference type="PROSITE" id="PS50132"/>
    </source>
</evidence>
<dbReference type="InterPro" id="IPR036305">
    <property type="entry name" value="RGS_sf"/>
</dbReference>
<dbReference type="PANTHER" id="PTHR10845:SF192">
    <property type="entry name" value="DOUBLE HIT, ISOFORM B"/>
    <property type="match status" value="1"/>
</dbReference>
<dbReference type="Gene3D" id="1.10.167.10">
    <property type="entry name" value="Regulator of G-protein Signalling 4, domain 2"/>
    <property type="match status" value="1"/>
</dbReference>
<protein>
    <recommendedName>
        <fullName evidence="1">RGS domain-containing protein</fullName>
    </recommendedName>
</protein>
<dbReference type="PROSITE" id="PS50132">
    <property type="entry name" value="RGS"/>
    <property type="match status" value="1"/>
</dbReference>
<keyword evidence="3" id="KW-1185">Reference proteome</keyword>
<sequence>MLKSFDETINSIKKRKSFSNFLEKEHSRENLQFYDTVLQFKKIKNEKKLEIWGNFIFCMYVRSGSYYQLNLPEKIVTRLVKKVKEKKFNIGMFDDAFKEVKKMLIFGSFMRYSRIIGQ</sequence>
<name>A0ABV2AJU5_9EUKA</name>
<organism evidence="2 3">
    <name type="scientific">Bonamia ostreae</name>
    <dbReference type="NCBI Taxonomy" id="126728"/>
    <lineage>
        <taxon>Eukaryota</taxon>
        <taxon>Sar</taxon>
        <taxon>Rhizaria</taxon>
        <taxon>Endomyxa</taxon>
        <taxon>Ascetosporea</taxon>
        <taxon>Haplosporida</taxon>
        <taxon>Bonamia</taxon>
    </lineage>
</organism>
<dbReference type="SMART" id="SM00315">
    <property type="entry name" value="RGS"/>
    <property type="match status" value="1"/>
</dbReference>
<dbReference type="InterPro" id="IPR016137">
    <property type="entry name" value="RGS"/>
</dbReference>
<accession>A0ABV2AJU5</accession>
<dbReference type="Proteomes" id="UP001439008">
    <property type="component" value="Unassembled WGS sequence"/>
</dbReference>
<feature type="domain" description="RGS" evidence="1">
    <location>
        <begin position="4"/>
        <end position="112"/>
    </location>
</feature>
<proteinExistence type="predicted"/>
<evidence type="ECO:0000313" key="3">
    <source>
        <dbReference type="Proteomes" id="UP001439008"/>
    </source>
</evidence>